<evidence type="ECO:0000313" key="2">
    <source>
        <dbReference type="Proteomes" id="UP000054342"/>
    </source>
</evidence>
<organism evidence="1 2">
    <name type="scientific">Exophiala xenobiotica</name>
    <dbReference type="NCBI Taxonomy" id="348802"/>
    <lineage>
        <taxon>Eukaryota</taxon>
        <taxon>Fungi</taxon>
        <taxon>Dikarya</taxon>
        <taxon>Ascomycota</taxon>
        <taxon>Pezizomycotina</taxon>
        <taxon>Eurotiomycetes</taxon>
        <taxon>Chaetothyriomycetidae</taxon>
        <taxon>Chaetothyriales</taxon>
        <taxon>Herpotrichiellaceae</taxon>
        <taxon>Exophiala</taxon>
    </lineage>
</organism>
<dbReference type="PANTHER" id="PTHR42749">
    <property type="entry name" value="CELL SHAPE-DETERMINING PROTEIN MREB"/>
    <property type="match status" value="1"/>
</dbReference>
<dbReference type="Gene3D" id="3.90.640.10">
    <property type="entry name" value="Actin, Chain A, domain 4"/>
    <property type="match status" value="1"/>
</dbReference>
<name>A0A0D2DA03_9EURO</name>
<dbReference type="RefSeq" id="XP_013319711.1">
    <property type="nucleotide sequence ID" value="XM_013464257.1"/>
</dbReference>
<dbReference type="STRING" id="348802.A0A0D2DA03"/>
<gene>
    <name evidence="1" type="ORF">PV05_03602</name>
</gene>
<dbReference type="OrthoDB" id="4155882at2759"/>
<dbReference type="InterPro" id="IPR043129">
    <property type="entry name" value="ATPase_NBD"/>
</dbReference>
<dbReference type="Gene3D" id="3.30.420.40">
    <property type="match status" value="2"/>
</dbReference>
<dbReference type="PANTHER" id="PTHR42749:SF1">
    <property type="entry name" value="CELL SHAPE-DETERMINING PROTEIN MREB"/>
    <property type="match status" value="1"/>
</dbReference>
<reference evidence="1 2" key="1">
    <citation type="submission" date="2015-01" db="EMBL/GenBank/DDBJ databases">
        <title>The Genome Sequence of Exophiala xenobiotica CBS118157.</title>
        <authorList>
            <consortium name="The Broad Institute Genomics Platform"/>
            <person name="Cuomo C."/>
            <person name="de Hoog S."/>
            <person name="Gorbushina A."/>
            <person name="Stielow B."/>
            <person name="Teixiera M."/>
            <person name="Abouelleil A."/>
            <person name="Chapman S.B."/>
            <person name="Priest M."/>
            <person name="Young S.K."/>
            <person name="Wortman J."/>
            <person name="Nusbaum C."/>
            <person name="Birren B."/>
        </authorList>
    </citation>
    <scope>NUCLEOTIDE SEQUENCE [LARGE SCALE GENOMIC DNA]</scope>
    <source>
        <strain evidence="1 2">CBS 118157</strain>
    </source>
</reference>
<dbReference type="Proteomes" id="UP000054342">
    <property type="component" value="Unassembled WGS sequence"/>
</dbReference>
<accession>A0A0D2DA03</accession>
<protein>
    <submittedName>
        <fullName evidence="1">Uncharacterized protein</fullName>
    </submittedName>
</protein>
<proteinExistence type="predicted"/>
<dbReference type="HOGENOM" id="CLU_025337_0_0_1"/>
<evidence type="ECO:0000313" key="1">
    <source>
        <dbReference type="EMBL" id="KIW59127.1"/>
    </source>
</evidence>
<dbReference type="AlphaFoldDB" id="A0A0D2DA03"/>
<keyword evidence="2" id="KW-1185">Reference proteome</keyword>
<dbReference type="GeneID" id="25325510"/>
<sequence>MPQTPYPGGEVTRILISLDVGSSETKAVYMLLRSDGLRLGHTESVLRKAIPVVWENGQASIPTQLAYVADTISDTLTYRQIWGCEVTQYLEDGKIQGEDVLRYFKPVLWGADQRDRDILRNQIRRLPQAVRETAMLKDLTGQGRRRHIEPADLYADSLRYAYAYVLRKIAESERELLLPLHDDLNLYHGFVPDGIQLEVGIPLPGASTTEQVQLVIAAARKAGIANPFPVAEPTAALTYYFQSEFEMENPPPDGSTVMVVDQGGGSADVQVLCRQQSNHGFLVREMVHGDTEWCGGRLANEICRKGIMTMLKAYPSDMHKVLDSLATPEGPMTVREFEILLEQKFEKPKRGFTGRDPAEIRIDGFPSIPSLGYNQIGRIPLSQEDMAEMFALSIDKINAMICRTIEKVHEAGATVDKILLVGGGFNSRYMRNRIRLTYESTEDSAAGYPIPVAAPHERATSSSSTVAYGSLLLLADKAFINERIIRRGFCVAWDKDKSEIPGRRYPAHRVFRDPHDNVVCVREVARYLIRAGDRLPWSKYVEVCEGWRALSLQEKGQIKHQWTIREALYYCDKACRDNDLVRDSTRSGIHPMPNPILFELSEKECEGFEFRAADGSDPPDWYRYVQYEVALILEGMRMTFELRIPRSGKLGPKRSYLERYGPDPIVKSGEYDNRGVFKLIDSYV</sequence>
<dbReference type="CDD" id="cd10170">
    <property type="entry name" value="ASKHA_NBD_HSP70"/>
    <property type="match status" value="1"/>
</dbReference>
<dbReference type="SUPFAM" id="SSF53067">
    <property type="entry name" value="Actin-like ATPase domain"/>
    <property type="match status" value="1"/>
</dbReference>
<dbReference type="EMBL" id="KN847318">
    <property type="protein sequence ID" value="KIW59127.1"/>
    <property type="molecule type" value="Genomic_DNA"/>
</dbReference>